<dbReference type="InterPro" id="IPR019775">
    <property type="entry name" value="WD40_repeat_CS"/>
</dbReference>
<dbReference type="GO" id="GO:0019905">
    <property type="term" value="F:syntaxin binding"/>
    <property type="evidence" value="ECO:0007669"/>
    <property type="project" value="TreeGrafter"/>
</dbReference>
<keyword evidence="8" id="KW-1185">Reference proteome</keyword>
<protein>
    <recommendedName>
        <fullName evidence="6">V-SNARE coiled-coil homology domain-containing protein</fullName>
    </recommendedName>
</protein>
<evidence type="ECO:0000313" key="8">
    <source>
        <dbReference type="Proteomes" id="UP000886885"/>
    </source>
</evidence>
<evidence type="ECO:0000256" key="5">
    <source>
        <dbReference type="SAM" id="MobiDB-lite"/>
    </source>
</evidence>
<keyword evidence="2" id="KW-0963">Cytoplasm</keyword>
<dbReference type="PROSITE" id="PS50082">
    <property type="entry name" value="WD_REPEATS_2"/>
    <property type="match status" value="1"/>
</dbReference>
<dbReference type="Proteomes" id="UP000886885">
    <property type="component" value="Chromosome 8A"/>
</dbReference>
<accession>A0A8X8CT44</accession>
<evidence type="ECO:0000256" key="1">
    <source>
        <dbReference type="ARBA" id="ARBA00004496"/>
    </source>
</evidence>
<organism evidence="7 8">
    <name type="scientific">Populus tomentosa</name>
    <name type="common">Chinese white poplar</name>
    <dbReference type="NCBI Taxonomy" id="118781"/>
    <lineage>
        <taxon>Eukaryota</taxon>
        <taxon>Viridiplantae</taxon>
        <taxon>Streptophyta</taxon>
        <taxon>Embryophyta</taxon>
        <taxon>Tracheophyta</taxon>
        <taxon>Spermatophyta</taxon>
        <taxon>Magnoliopsida</taxon>
        <taxon>eudicotyledons</taxon>
        <taxon>Gunneridae</taxon>
        <taxon>Pentapetalae</taxon>
        <taxon>rosids</taxon>
        <taxon>fabids</taxon>
        <taxon>Malpighiales</taxon>
        <taxon>Salicaceae</taxon>
        <taxon>Saliceae</taxon>
        <taxon>Populus</taxon>
    </lineage>
</organism>
<reference evidence="7" key="1">
    <citation type="journal article" date="2020" name="bioRxiv">
        <title>Hybrid origin of Populus tomentosa Carr. identified through genome sequencing and phylogenomic analysis.</title>
        <authorList>
            <person name="An X."/>
            <person name="Gao K."/>
            <person name="Chen Z."/>
            <person name="Li J."/>
            <person name="Yang X."/>
            <person name="Yang X."/>
            <person name="Zhou J."/>
            <person name="Guo T."/>
            <person name="Zhao T."/>
            <person name="Huang S."/>
            <person name="Miao D."/>
            <person name="Khan W.U."/>
            <person name="Rao P."/>
            <person name="Ye M."/>
            <person name="Lei B."/>
            <person name="Liao W."/>
            <person name="Wang J."/>
            <person name="Ji L."/>
            <person name="Li Y."/>
            <person name="Guo B."/>
            <person name="Mustafa N.S."/>
            <person name="Li S."/>
            <person name="Yun Q."/>
            <person name="Keller S.R."/>
            <person name="Mao J."/>
            <person name="Zhang R."/>
            <person name="Strauss S.H."/>
        </authorList>
    </citation>
    <scope>NUCLEOTIDE SEQUENCE</scope>
    <source>
        <strain evidence="7">GM15</strain>
        <tissue evidence="7">Leaf</tissue>
    </source>
</reference>
<dbReference type="GO" id="GO:0006893">
    <property type="term" value="P:Golgi to plasma membrane transport"/>
    <property type="evidence" value="ECO:0007669"/>
    <property type="project" value="TreeGrafter"/>
</dbReference>
<dbReference type="PANTHER" id="PTHR10241">
    <property type="entry name" value="LETHAL 2 GIANT LARVAE PROTEIN"/>
    <property type="match status" value="1"/>
</dbReference>
<evidence type="ECO:0000256" key="4">
    <source>
        <dbReference type="PROSITE-ProRule" id="PRU00290"/>
    </source>
</evidence>
<dbReference type="GO" id="GO:0006887">
    <property type="term" value="P:exocytosis"/>
    <property type="evidence" value="ECO:0007669"/>
    <property type="project" value="TreeGrafter"/>
</dbReference>
<dbReference type="InterPro" id="IPR001680">
    <property type="entry name" value="WD40_rpt"/>
</dbReference>
<feature type="domain" description="V-SNARE coiled-coil homology" evidence="6">
    <location>
        <begin position="1160"/>
        <end position="1224"/>
    </location>
</feature>
<name>A0A8X8CT44_POPTO</name>
<dbReference type="GO" id="GO:0005737">
    <property type="term" value="C:cytoplasm"/>
    <property type="evidence" value="ECO:0007669"/>
    <property type="project" value="UniProtKB-SubCell"/>
</dbReference>
<dbReference type="EMBL" id="JAAWWB010000015">
    <property type="protein sequence ID" value="KAG6765455.1"/>
    <property type="molecule type" value="Genomic_DNA"/>
</dbReference>
<comment type="subcellular location">
    <subcellularLocation>
        <location evidence="1">Cytoplasm</location>
    </subcellularLocation>
</comment>
<dbReference type="InterPro" id="IPR042855">
    <property type="entry name" value="V_SNARE_CC"/>
</dbReference>
<sequence length="1225" mass="133710">MGRGVAFSDVSAMPILTPLSLGKKFPKNNGKERPLPRGGLLYRDTSSLAKAGISRRKLVPNLKGEFLKTLILDNVSKGGLTLKDINPRIALHYGIPSTASVLAFDHIQSLLAIGTLDGRIKVIGGDNIEGLLVSPKTLPFKYLEFLQNQGILVSVSSDNEIQVWDLEQRQIASTLQWDSNITAFSVIFASSYMYIGDEYGMVYVLKYDAEEVKLVPMPYHVPADVAEVPDASGMSSPKNHSVVGVLPQPSSQGNKFSSLESQYVEMVLLFIYHAPAVDSFLVINYNSLLLEACGLSINVESDTCTICHRDGVLIAYEDGLMILWDVSEDKVVLVKGNKDIELKCEITDSHKEIGHKLSGDRSDYEPLEKEIAALCWASTDGSVLAVGYVDGDILLWNLSSTASATDKHAAKSSNDVVKLQLSTGDRRLPVIVLHWSSHRLHNECCGQLFIYGGDAIGSEEVLTILSLDWSSGIESLKCIGRVDLTLNGSFADMVVLPSGGLMGTSGTLVLTNPGQLHFYNDAGLSSSTSLQESRNYVSSMQYPMVIPTIEPQLTAAKFGLVFRDGKFSKALSEAISARKPQATHSSGNINWPLTGGVPSQLHDAEKYQVERLYIAGYQDGTVRIWDATYPTFALIYVLGPEVKGINVANVNASVSALDFCSTTLCLAIGNECGTVRLYKLVCSADEMSLKFVTETEIEVYTLDQEDGPQCTAVFSFLSSPIYALQFANSGTRLAVGFHCARVAMLDTSTSAVLFLTDSLSGSSLPVKSLAVFSNCIDLINNSEDTGSTIVEDHVSLKVFAMTKDACIVVMNGNNGDGGSYISEMSSGKHLSVSSQKSDTKSESAPAASRSESSPPKVDHEASAKAAHFKQREENFLLLICCEDALHLHSLNEVDSDPIRKVNLMKPCCWSTPFKKDDKECGIILLYQTGEIEIRSLPDLEVVVESSLMSILRWNFKTNMEKTICPSENAQIILVNGCEFAAISLLASENHFRIPESLPCLHDKLLTAAADATISLSPNQKITQGASSGILGGLIKDFPGSKAEHHVDLLEVCKNDFAHLESIFSSPPFLKPSIDLADDQKVVELSIGFMTLILTNLYLSHLHLKRRRMILKAYPESSYTLADLIIHANRSSCCSADKGTERERLFEGASTDSQPKLRTADEIKAKYRKGDASAAAAHAKDKLIQRQEKLERLSERTAELQSGAENFASMASELAKQMEKRKWWNI</sequence>
<dbReference type="GO" id="GO:0005886">
    <property type="term" value="C:plasma membrane"/>
    <property type="evidence" value="ECO:0007669"/>
    <property type="project" value="TreeGrafter"/>
</dbReference>
<dbReference type="OrthoDB" id="19944at2759"/>
<feature type="compositionally biased region" description="Low complexity" evidence="5">
    <location>
        <begin position="842"/>
        <end position="855"/>
    </location>
</feature>
<dbReference type="GO" id="GO:0045159">
    <property type="term" value="F:myosin II binding"/>
    <property type="evidence" value="ECO:0007669"/>
    <property type="project" value="TreeGrafter"/>
</dbReference>
<gene>
    <name evidence="7" type="ORF">POTOM_029498</name>
</gene>
<evidence type="ECO:0000256" key="2">
    <source>
        <dbReference type="ARBA" id="ARBA00022490"/>
    </source>
</evidence>
<dbReference type="SMART" id="SM00320">
    <property type="entry name" value="WD40"/>
    <property type="match status" value="6"/>
</dbReference>
<keyword evidence="3" id="KW-0853">WD repeat</keyword>
<dbReference type="PROSITE" id="PS00678">
    <property type="entry name" value="WD_REPEATS_1"/>
    <property type="match status" value="1"/>
</dbReference>
<feature type="repeat" description="WD" evidence="3">
    <location>
        <begin position="143"/>
        <end position="174"/>
    </location>
</feature>
<evidence type="ECO:0000259" key="6">
    <source>
        <dbReference type="PROSITE" id="PS50892"/>
    </source>
</evidence>
<dbReference type="PROSITE" id="PS50892">
    <property type="entry name" value="V_SNARE"/>
    <property type="match status" value="1"/>
</dbReference>
<evidence type="ECO:0000313" key="7">
    <source>
        <dbReference type="EMBL" id="KAG6765455.1"/>
    </source>
</evidence>
<feature type="region of interest" description="Disordered" evidence="5">
    <location>
        <begin position="831"/>
        <end position="863"/>
    </location>
</feature>
<keyword evidence="4" id="KW-0175">Coiled coil</keyword>
<dbReference type="CDD" id="cd15873">
    <property type="entry name" value="R-SNARE_STXBP5_6"/>
    <property type="match status" value="1"/>
</dbReference>
<dbReference type="GO" id="GO:0005096">
    <property type="term" value="F:GTPase activator activity"/>
    <property type="evidence" value="ECO:0007669"/>
    <property type="project" value="TreeGrafter"/>
</dbReference>
<proteinExistence type="predicted"/>
<dbReference type="PANTHER" id="PTHR10241:SF38">
    <property type="entry name" value="TRANSDUCIN FAMILY PROTEIN _ WD-40 REPEAT FAMILY PROTEIN"/>
    <property type="match status" value="1"/>
</dbReference>
<dbReference type="Pfam" id="PF00957">
    <property type="entry name" value="Synaptobrevin"/>
    <property type="match status" value="1"/>
</dbReference>
<evidence type="ECO:0000256" key="3">
    <source>
        <dbReference type="PROSITE-ProRule" id="PRU00221"/>
    </source>
</evidence>
<dbReference type="AlphaFoldDB" id="A0A8X8CT44"/>
<comment type="caution">
    <text evidence="7">The sequence shown here is derived from an EMBL/GenBank/DDBJ whole genome shotgun (WGS) entry which is preliminary data.</text>
</comment>